<organism evidence="2 3">
    <name type="scientific">Ancylobacter novellus</name>
    <name type="common">Thiobacillus novellus</name>
    <dbReference type="NCBI Taxonomy" id="921"/>
    <lineage>
        <taxon>Bacteria</taxon>
        <taxon>Pseudomonadati</taxon>
        <taxon>Pseudomonadota</taxon>
        <taxon>Alphaproteobacteria</taxon>
        <taxon>Hyphomicrobiales</taxon>
        <taxon>Xanthobacteraceae</taxon>
        <taxon>Ancylobacter</taxon>
    </lineage>
</organism>
<reference evidence="2 3" key="1">
    <citation type="submission" date="2017-08" db="EMBL/GenBank/DDBJ databases">
        <title>Infants hospitalized years apart are colonized by the same room-sourced microbial strains.</title>
        <authorList>
            <person name="Brooks B."/>
            <person name="Olm M.R."/>
            <person name="Firek B.A."/>
            <person name="Baker R."/>
            <person name="Thomas B.C."/>
            <person name="Morowitz M.J."/>
            <person name="Banfield J.F."/>
        </authorList>
    </citation>
    <scope>NUCLEOTIDE SEQUENCE [LARGE SCALE GENOMIC DNA]</scope>
    <source>
        <strain evidence="2">S2_005_003_R2_43</strain>
    </source>
</reference>
<name>A0A2W5KRC4_ANCNO</name>
<dbReference type="InterPro" id="IPR016181">
    <property type="entry name" value="Acyl_CoA_acyltransferase"/>
</dbReference>
<dbReference type="Gene3D" id="3.40.630.30">
    <property type="match status" value="1"/>
</dbReference>
<dbReference type="AlphaFoldDB" id="A0A2W5KRC4"/>
<sequence length="399" mass="42395">MAFVSYDTVHARPADARGEPGAAGDVSVVEGSAGIAALEPAWREIAAAARDEAVFLSFGYALAAARYHEARGERVAAALVEWAGRPACLLAVAVVRRTGARIAVALGDPVTQYSDVLIARTAPTRLADVALRAIATRGAIDLFEFRRTRGDSALTPALVRLSASSVETREAPFADLTAEDDAQSLLLRIAGAKHKRERARSRRRLGERGALAFEVFRGAAAVDPLAEAFRTKAARLARSGLFSPVIDDPNALALLQAAARDPEDGAAVVVARLTVGGAAAAYEVGLVRGGRFHAYLGAVDDAFAGASPGKVVMEETFCWAKARGLGVYDLLPPGDRYKREWSTGAVTTRDFLAPATLRGRLYAGPWLKRVRPALRDALRRMPPPLRRLATRAAVAAGIR</sequence>
<dbReference type="SUPFAM" id="SSF55729">
    <property type="entry name" value="Acyl-CoA N-acyltransferases (Nat)"/>
    <property type="match status" value="1"/>
</dbReference>
<dbReference type="EMBL" id="QFPN01000002">
    <property type="protein sequence ID" value="PZQ17958.1"/>
    <property type="molecule type" value="Genomic_DNA"/>
</dbReference>
<feature type="domain" description="BioF2-like acetyltransferase" evidence="1">
    <location>
        <begin position="193"/>
        <end position="339"/>
    </location>
</feature>
<dbReference type="Proteomes" id="UP000249577">
    <property type="component" value="Unassembled WGS sequence"/>
</dbReference>
<evidence type="ECO:0000259" key="1">
    <source>
        <dbReference type="Pfam" id="PF13480"/>
    </source>
</evidence>
<dbReference type="InterPro" id="IPR038740">
    <property type="entry name" value="BioF2-like_GNAT_dom"/>
</dbReference>
<evidence type="ECO:0000313" key="2">
    <source>
        <dbReference type="EMBL" id="PZQ17958.1"/>
    </source>
</evidence>
<gene>
    <name evidence="2" type="ORF">DI565_04350</name>
</gene>
<protein>
    <recommendedName>
        <fullName evidence="1">BioF2-like acetyltransferase domain-containing protein</fullName>
    </recommendedName>
</protein>
<accession>A0A2W5KRC4</accession>
<proteinExistence type="predicted"/>
<comment type="caution">
    <text evidence="2">The sequence shown here is derived from an EMBL/GenBank/DDBJ whole genome shotgun (WGS) entry which is preliminary data.</text>
</comment>
<dbReference type="Pfam" id="PF13480">
    <property type="entry name" value="Acetyltransf_6"/>
    <property type="match status" value="1"/>
</dbReference>
<evidence type="ECO:0000313" key="3">
    <source>
        <dbReference type="Proteomes" id="UP000249577"/>
    </source>
</evidence>